<dbReference type="Pfam" id="PF23576">
    <property type="entry name" value="SEN1_barrel"/>
    <property type="match status" value="1"/>
</dbReference>
<evidence type="ECO:0000256" key="4">
    <source>
        <dbReference type="ARBA" id="ARBA00022801"/>
    </source>
</evidence>
<evidence type="ECO:0000259" key="11">
    <source>
        <dbReference type="Pfam" id="PF13087"/>
    </source>
</evidence>
<dbReference type="GO" id="GO:0005694">
    <property type="term" value="C:chromosome"/>
    <property type="evidence" value="ECO:0007669"/>
    <property type="project" value="UniProtKB-ARBA"/>
</dbReference>
<evidence type="ECO:0000256" key="1">
    <source>
        <dbReference type="ARBA" id="ARBA00004123"/>
    </source>
</evidence>
<dbReference type="InterPro" id="IPR047187">
    <property type="entry name" value="SF1_C_Upf1"/>
</dbReference>
<feature type="domain" description="DNA2/NAM7 helicase helicase" evidence="10">
    <location>
        <begin position="1310"/>
        <end position="1598"/>
    </location>
</feature>
<evidence type="ECO:0000256" key="3">
    <source>
        <dbReference type="ARBA" id="ARBA00022741"/>
    </source>
</evidence>
<dbReference type="GO" id="GO:0005524">
    <property type="term" value="F:ATP binding"/>
    <property type="evidence" value="ECO:0007669"/>
    <property type="project" value="UniProtKB-KW"/>
</dbReference>
<protein>
    <submittedName>
        <fullName evidence="13">Uncharacterized protein</fullName>
    </submittedName>
</protein>
<dbReference type="GO" id="GO:0006369">
    <property type="term" value="P:termination of RNA polymerase II transcription"/>
    <property type="evidence" value="ECO:0007669"/>
    <property type="project" value="TreeGrafter"/>
</dbReference>
<feature type="region of interest" description="Disordered" evidence="8">
    <location>
        <begin position="895"/>
        <end position="968"/>
    </location>
</feature>
<evidence type="ECO:0000256" key="6">
    <source>
        <dbReference type="ARBA" id="ARBA00022840"/>
    </source>
</evidence>
<dbReference type="SUPFAM" id="SSF52540">
    <property type="entry name" value="P-loop containing nucleoside triphosphate hydrolases"/>
    <property type="match status" value="1"/>
</dbReference>
<keyword evidence="4" id="KW-0378">Hydrolase</keyword>
<feature type="region of interest" description="Disordered" evidence="8">
    <location>
        <begin position="1890"/>
        <end position="2029"/>
    </location>
</feature>
<dbReference type="EMBL" id="JAFIMR010000023">
    <property type="protein sequence ID" value="KAI1864711.1"/>
    <property type="molecule type" value="Genomic_DNA"/>
</dbReference>
<evidence type="ECO:0000256" key="7">
    <source>
        <dbReference type="ARBA" id="ARBA00023242"/>
    </source>
</evidence>
<dbReference type="InterPro" id="IPR056474">
    <property type="entry name" value="SEN1_barrel"/>
</dbReference>
<keyword evidence="6" id="KW-0067">ATP-binding</keyword>
<feature type="region of interest" description="Disordered" evidence="8">
    <location>
        <begin position="1006"/>
        <end position="1045"/>
    </location>
</feature>
<dbReference type="Gene3D" id="3.40.50.300">
    <property type="entry name" value="P-loop containing nucleotide triphosphate hydrolases"/>
    <property type="match status" value="2"/>
</dbReference>
<feature type="compositionally biased region" description="Polar residues" evidence="8">
    <location>
        <begin position="942"/>
        <end position="954"/>
    </location>
</feature>
<evidence type="ECO:0000256" key="2">
    <source>
        <dbReference type="ARBA" id="ARBA00007913"/>
    </source>
</evidence>
<evidence type="ECO:0000313" key="14">
    <source>
        <dbReference type="Proteomes" id="UP000829685"/>
    </source>
</evidence>
<keyword evidence="7" id="KW-0539">Nucleus</keyword>
<dbReference type="CDD" id="cd18808">
    <property type="entry name" value="SF1_C_Upf1"/>
    <property type="match status" value="1"/>
</dbReference>
<comment type="subcellular location">
    <subcellularLocation>
        <location evidence="1">Nucleus</location>
    </subcellularLocation>
</comment>
<dbReference type="InterPro" id="IPR041677">
    <property type="entry name" value="DNA2/NAM7_AAA_11"/>
</dbReference>
<dbReference type="GO" id="GO:0016604">
    <property type="term" value="C:nuclear body"/>
    <property type="evidence" value="ECO:0007669"/>
    <property type="project" value="TreeGrafter"/>
</dbReference>
<dbReference type="Pfam" id="PF12726">
    <property type="entry name" value="SEN1_N"/>
    <property type="match status" value="1"/>
</dbReference>
<sequence>MAIDFHAGGIEEACNRFLALPPEVHLLCPKVSEDDEEDYEDLSDPGEIGVAEKLQRLQDFRDRVGVVYQSSLIFGFEEGTAGDLQKTFSLRVGSLLQSCSHCARTWHRNRRPFLKTLAEIHDDATVVEMSQRLDRFDADRITAGLEGARKFIDDHNGVVEQRTFIEEDRSDLLVALYEALCCMPYLKHPENRVHFDYVFAAVQQKRALKLAEVLPTMTRFLFDDDKVRLAFAKVSWQKMPKISVDDFEWAVKESLEGVLQRATIHELPESLLKSLWEGVAMILNALEPENVDSALGSLNPQPSIYQLMLNHMSTESDASLAAVLKVFNMTLQKGPKGFWSYFASYSPASVAEAVLASRAYKPLLARTREYSISMPEDKYLKGPVAVAWVKPFIESINTTQKSHACDSILHHFLDEIAADTSLPMEGRLACYRAAAESLLTTMNTFLDSSYNLSADQPAIFTNRILNLVVKHKDVLIFMAKLGRHNATMSRMAMSVIGAALTLDCRLTAAEYKAYVDQKPVQQEIIKDSPSLWDAFLELLKPGETEFAETMMLAITPLIAVESLRPTKKEHLSQVKEDFNARLGKVADSISKMIESLKSFDSSDLERLLDSPVMKAVVAAMIHGERALNRAGQGFIEFITLEAGRSDAVSALLKSHFSTLLTSVTAVLDEGKDSGLWSPQQPILRYSKDLLDGLCDPFDGVLRTRDLTEAERSTLKKWWEMQWAIIDTAFAQLDGWSKTVDTGTMKEFCRDTMDLADAFLAQDGLISSALGSLSISENLDAADDSKDTAMKAILEPPRDKCKGMTQMLRLKDRYLVQKTVAVLGKLLRRLVEFDVEVPPAVLKYIKDTCIKKPTGKYEIATNLNDQERAELLRAVGEDEDEIQIVDIKKAVAPKKQSSLDAWSKSGDGSSRSQSPAVKTPRDDVRDLASTLDKNRSIIDQMRARQSASTKSTVKPTLSKPASKPAPARLDAASLAKLKADRIKEQEAKKKRDAEAIARAKALRAPKPLVSGEGSGLQGLTGVLGKDHAPRGEMMVDSSSEDEGDSDDDAAFLEQTQAGKKRIEDASRRVMQLKAPRGPVKKTKIQRSANDMRARLTPNMNVLHQAILDWDIFHEGNDPPNLGKCSRVSTSYGDPRQYKETFLPLLIYEAWRGFVTDKDETTSKPFVIKIANRMNVDKFIDVTTTMPLKTDSRDEFLSEGDIVLLSVSPQPLQSPQELHCLGRVSRAQVKFGAREVSYRLSGRAGAIIQLLNPKAEIFAVKITNMRTIEREFAALESLQYYDLMQEVLEAKPSPMLSFGADAVNKVMANYRLNAGQAKAILNARENDAFTLIQGPPGTGKTKTIVAMVGALLTGNLTSTTGTVIQKPGPASNGQPTSKKLLVCAPSNAAVDELVLRLKEGVKTMTGSFHKINVLRLGRSDAINAAVKDVTLDELVRQRIDGDAAQNTGPSDRQKMHEEAGQIKQELYELRPMLDAAKIAGDKQREDTLGRQFEELRRRQKAVGARIDADKDKGNSVQRESEIRRRQVQQQILDSAHVLCSTLSGAGHEMLKGLSVEFETVIIDEAAQCVELSALIPLKYGCSKCILVGDPKQLPPTVLSQSAQRYGYDQSLFVRMQQNSPKDIHLLDEQYRMHPEISRFPSQEFYEGKLADGADMAKLRHQPWHQTGLLGPYRFFDVKGSQERGRKGQSLINYEELKVALQLYQRFKFDNPRLDLKGKIGIITPYKAQLYQLREQFAAKFGPSISEEIEFNTTDAFQGRECEIIIFSCVRASPTGGIGFMTDIRRMNVGLTRAKSSLWILGDSRALVQGEFWNKLIEDAKARALYTTGNILAQLTQPGAKLPPPDFSNMSSPRTPASEPDLMEVDEVDMRDAPAKPTSFSKKATQLPETYTIIERPGPPAGAMPSAYAGINERGEPVTGPTTSPDRPIIHSSGSKRPRDDSGDGGQPAKRKSSGFLPGKTAPSRPKAMPRPTDPSAMSVLGIPGQSNGSKPPPSHPANAPKGPRASRPNPMIPPKKKPANPFITKKPNPPR</sequence>
<dbReference type="InterPro" id="IPR024481">
    <property type="entry name" value="Helicase_Sen1_N"/>
</dbReference>
<dbReference type="GO" id="GO:0004386">
    <property type="term" value="F:helicase activity"/>
    <property type="evidence" value="ECO:0007669"/>
    <property type="project" value="UniProtKB-KW"/>
</dbReference>
<keyword evidence="5" id="KW-0347">Helicase</keyword>
<dbReference type="PANTHER" id="PTHR10887:SF495">
    <property type="entry name" value="HELICASE SENATAXIN ISOFORM X1-RELATED"/>
    <property type="match status" value="1"/>
</dbReference>
<feature type="domain" description="Helicase Sen1 N-terminal" evidence="9">
    <location>
        <begin position="94"/>
        <end position="819"/>
    </location>
</feature>
<evidence type="ECO:0000259" key="10">
    <source>
        <dbReference type="Pfam" id="PF13086"/>
    </source>
</evidence>
<feature type="domain" description="DNA2/NAM7 helicase-like C-terminal" evidence="11">
    <location>
        <begin position="1605"/>
        <end position="1801"/>
    </location>
</feature>
<keyword evidence="3" id="KW-0547">Nucleotide-binding</keyword>
<feature type="region of interest" description="Disordered" evidence="8">
    <location>
        <begin position="1833"/>
        <end position="1858"/>
    </location>
</feature>
<accession>A0A9P9WHZ6</accession>
<proteinExistence type="inferred from homology"/>
<evidence type="ECO:0000259" key="12">
    <source>
        <dbReference type="Pfam" id="PF23576"/>
    </source>
</evidence>
<dbReference type="FunFam" id="3.40.50.300:FF:001152">
    <property type="entry name" value="tRNA-splicing endonuclease, putative"/>
    <property type="match status" value="1"/>
</dbReference>
<evidence type="ECO:0000256" key="8">
    <source>
        <dbReference type="SAM" id="MobiDB-lite"/>
    </source>
</evidence>
<dbReference type="GO" id="GO:0001147">
    <property type="term" value="F:transcription termination site sequence-specific DNA binding"/>
    <property type="evidence" value="ECO:0007669"/>
    <property type="project" value="TreeGrafter"/>
</dbReference>
<gene>
    <name evidence="13" type="ORF">JX265_008435</name>
</gene>
<evidence type="ECO:0000313" key="13">
    <source>
        <dbReference type="EMBL" id="KAI1864711.1"/>
    </source>
</evidence>
<reference evidence="13" key="1">
    <citation type="submission" date="2021-03" db="EMBL/GenBank/DDBJ databases">
        <title>Revisited historic fungal species revealed as producer of novel bioactive compounds through whole genome sequencing and comparative genomics.</title>
        <authorList>
            <person name="Vignolle G.A."/>
            <person name="Hochenegger N."/>
            <person name="Mach R.L."/>
            <person name="Mach-Aigner A.R."/>
            <person name="Javad Rahimi M."/>
            <person name="Salim K.A."/>
            <person name="Chan C.M."/>
            <person name="Lim L.B.L."/>
            <person name="Cai F."/>
            <person name="Druzhinina I.S."/>
            <person name="U'Ren J.M."/>
            <person name="Derntl C."/>
        </authorList>
    </citation>
    <scope>NUCLEOTIDE SEQUENCE</scope>
    <source>
        <strain evidence="13">TUCIM 5799</strain>
    </source>
</reference>
<dbReference type="InterPro" id="IPR045055">
    <property type="entry name" value="DNA2/NAM7-like"/>
</dbReference>
<feature type="compositionally biased region" description="Low complexity" evidence="8">
    <location>
        <begin position="902"/>
        <end position="913"/>
    </location>
</feature>
<dbReference type="InterPro" id="IPR041679">
    <property type="entry name" value="DNA2/NAM7-like_C"/>
</dbReference>
<dbReference type="PANTHER" id="PTHR10887">
    <property type="entry name" value="DNA2/NAM7 HELICASE FAMILY"/>
    <property type="match status" value="1"/>
</dbReference>
<comment type="similarity">
    <text evidence="2">Belongs to the DNA2/NAM7 helicase family.</text>
</comment>
<dbReference type="CDD" id="cd18042">
    <property type="entry name" value="DEXXQc_SETX"/>
    <property type="match status" value="1"/>
</dbReference>
<keyword evidence="14" id="KW-1185">Reference proteome</keyword>
<feature type="domain" description="Helicase SEN1 beta-barrel" evidence="12">
    <location>
        <begin position="1160"/>
        <end position="1260"/>
    </location>
</feature>
<evidence type="ECO:0000256" key="5">
    <source>
        <dbReference type="ARBA" id="ARBA00022806"/>
    </source>
</evidence>
<name>A0A9P9WHZ6_9PEZI</name>
<dbReference type="GO" id="GO:0016787">
    <property type="term" value="F:hydrolase activity"/>
    <property type="evidence" value="ECO:0007669"/>
    <property type="project" value="UniProtKB-KW"/>
</dbReference>
<evidence type="ECO:0000259" key="9">
    <source>
        <dbReference type="Pfam" id="PF12726"/>
    </source>
</evidence>
<dbReference type="FunFam" id="3.40.50.300:FF:000326">
    <property type="entry name" value="P-loop containing nucleoside triphosphate hydrolase"/>
    <property type="match status" value="1"/>
</dbReference>
<dbReference type="Proteomes" id="UP000829685">
    <property type="component" value="Unassembled WGS sequence"/>
</dbReference>
<feature type="compositionally biased region" description="Basic and acidic residues" evidence="8">
    <location>
        <begin position="918"/>
        <end position="935"/>
    </location>
</feature>
<organism evidence="13 14">
    <name type="scientific">Neoarthrinium moseri</name>
    <dbReference type="NCBI Taxonomy" id="1658444"/>
    <lineage>
        <taxon>Eukaryota</taxon>
        <taxon>Fungi</taxon>
        <taxon>Dikarya</taxon>
        <taxon>Ascomycota</taxon>
        <taxon>Pezizomycotina</taxon>
        <taxon>Sordariomycetes</taxon>
        <taxon>Xylariomycetidae</taxon>
        <taxon>Amphisphaeriales</taxon>
        <taxon>Apiosporaceae</taxon>
        <taxon>Neoarthrinium</taxon>
    </lineage>
</organism>
<dbReference type="Pfam" id="PF13087">
    <property type="entry name" value="AAA_12"/>
    <property type="match status" value="1"/>
</dbReference>
<dbReference type="InterPro" id="IPR027417">
    <property type="entry name" value="P-loop_NTPase"/>
</dbReference>
<comment type="caution">
    <text evidence="13">The sequence shown here is derived from an EMBL/GenBank/DDBJ whole genome shotgun (WGS) entry which is preliminary data.</text>
</comment>
<dbReference type="Pfam" id="PF13086">
    <property type="entry name" value="AAA_11"/>
    <property type="match status" value="1"/>
</dbReference>